<evidence type="ECO:0000256" key="2">
    <source>
        <dbReference type="ARBA" id="ARBA00023315"/>
    </source>
</evidence>
<dbReference type="CDD" id="cd04301">
    <property type="entry name" value="NAT_SF"/>
    <property type="match status" value="1"/>
</dbReference>
<dbReference type="PANTHER" id="PTHR43877">
    <property type="entry name" value="AMINOALKYLPHOSPHONATE N-ACETYLTRANSFERASE-RELATED-RELATED"/>
    <property type="match status" value="1"/>
</dbReference>
<evidence type="ECO:0000256" key="1">
    <source>
        <dbReference type="ARBA" id="ARBA00022679"/>
    </source>
</evidence>
<protein>
    <submittedName>
        <fullName evidence="4">GNAT family N-acetyltransferase</fullName>
        <ecNumber evidence="4">2.3.1.-</ecNumber>
    </submittedName>
</protein>
<dbReference type="Pfam" id="PF00583">
    <property type="entry name" value="Acetyltransf_1"/>
    <property type="match status" value="1"/>
</dbReference>
<dbReference type="InterPro" id="IPR016181">
    <property type="entry name" value="Acyl_CoA_acyltransferase"/>
</dbReference>
<feature type="non-terminal residue" evidence="4">
    <location>
        <position position="1"/>
    </location>
</feature>
<dbReference type="PROSITE" id="PS51186">
    <property type="entry name" value="GNAT"/>
    <property type="match status" value="1"/>
</dbReference>
<dbReference type="Gene3D" id="3.40.630.30">
    <property type="match status" value="1"/>
</dbReference>
<accession>A0ABV9UEB4</accession>
<sequence length="209" mass="23088">NCGESPAPGPYQRITVRGFFALWQYRFMEHVIRPIRADEWRKSKELRLASLADPAAPVAFLDTLENASAKPDSHWQERAKGASQGNSARHFIAEGADGAWAGGVVVLIEAEGSDDVFGNRIASAQAHLVGVFVRPEHRGVGLTERLFGAAMEWAWTLDEPRVNRIRLFVHENNPRAQGFYRKIGFVPTGVTALLSGDGCHDLEMAVERP</sequence>
<dbReference type="SUPFAM" id="SSF55729">
    <property type="entry name" value="Acyl-CoA N-acyltransferases (Nat)"/>
    <property type="match status" value="1"/>
</dbReference>
<dbReference type="InterPro" id="IPR000182">
    <property type="entry name" value="GNAT_dom"/>
</dbReference>
<evidence type="ECO:0000313" key="4">
    <source>
        <dbReference type="EMBL" id="MFC4955071.1"/>
    </source>
</evidence>
<evidence type="ECO:0000259" key="3">
    <source>
        <dbReference type="PROSITE" id="PS51186"/>
    </source>
</evidence>
<comment type="caution">
    <text evidence="4">The sequence shown here is derived from an EMBL/GenBank/DDBJ whole genome shotgun (WGS) entry which is preliminary data.</text>
</comment>
<name>A0ABV9UEB4_9ACTN</name>
<proteinExistence type="predicted"/>
<keyword evidence="1 4" id="KW-0808">Transferase</keyword>
<dbReference type="InterPro" id="IPR050832">
    <property type="entry name" value="Bact_Acetyltransf"/>
</dbReference>
<dbReference type="GO" id="GO:0016746">
    <property type="term" value="F:acyltransferase activity"/>
    <property type="evidence" value="ECO:0007669"/>
    <property type="project" value="UniProtKB-KW"/>
</dbReference>
<evidence type="ECO:0000313" key="5">
    <source>
        <dbReference type="Proteomes" id="UP001595834"/>
    </source>
</evidence>
<dbReference type="Proteomes" id="UP001595834">
    <property type="component" value="Unassembled WGS sequence"/>
</dbReference>
<feature type="domain" description="N-acetyltransferase" evidence="3">
    <location>
        <begin position="44"/>
        <end position="209"/>
    </location>
</feature>
<dbReference type="EC" id="2.3.1.-" evidence="4"/>
<dbReference type="RefSeq" id="WP_381224983.1">
    <property type="nucleotide sequence ID" value="NZ_JBHSIZ010000002.1"/>
</dbReference>
<keyword evidence="5" id="KW-1185">Reference proteome</keyword>
<keyword evidence="2 4" id="KW-0012">Acyltransferase</keyword>
<dbReference type="EMBL" id="JBHSIZ010000002">
    <property type="protein sequence ID" value="MFC4955071.1"/>
    <property type="molecule type" value="Genomic_DNA"/>
</dbReference>
<reference evidence="5" key="1">
    <citation type="journal article" date="2019" name="Int. J. Syst. Evol. Microbiol.">
        <title>The Global Catalogue of Microorganisms (GCM) 10K type strain sequencing project: providing services to taxonomists for standard genome sequencing and annotation.</title>
        <authorList>
            <consortium name="The Broad Institute Genomics Platform"/>
            <consortium name="The Broad Institute Genome Sequencing Center for Infectious Disease"/>
            <person name="Wu L."/>
            <person name="Ma J."/>
        </authorList>
    </citation>
    <scope>NUCLEOTIDE SEQUENCE [LARGE SCALE GENOMIC DNA]</scope>
    <source>
        <strain evidence="5">CCM 7224</strain>
    </source>
</reference>
<organism evidence="4 5">
    <name type="scientific">Streptomyces mauvecolor</name>
    <dbReference type="NCBI Taxonomy" id="58345"/>
    <lineage>
        <taxon>Bacteria</taxon>
        <taxon>Bacillati</taxon>
        <taxon>Actinomycetota</taxon>
        <taxon>Actinomycetes</taxon>
        <taxon>Kitasatosporales</taxon>
        <taxon>Streptomycetaceae</taxon>
        <taxon>Streptomyces</taxon>
    </lineage>
</organism>
<gene>
    <name evidence="4" type="ORF">ACFPFX_01985</name>
</gene>